<feature type="domain" description="HTH cro/C1-type" evidence="3">
    <location>
        <begin position="20"/>
        <end position="49"/>
    </location>
</feature>
<comment type="caution">
    <text evidence="4">The sequence shown here is derived from an EMBL/GenBank/DDBJ whole genome shotgun (WGS) entry which is preliminary data.</text>
</comment>
<organism evidence="4 5">
    <name type="scientific">Kangiella taiwanensis</name>
    <dbReference type="NCBI Taxonomy" id="1079179"/>
    <lineage>
        <taxon>Bacteria</taxon>
        <taxon>Pseudomonadati</taxon>
        <taxon>Pseudomonadota</taxon>
        <taxon>Gammaproteobacteria</taxon>
        <taxon>Kangiellales</taxon>
        <taxon>Kangiellaceae</taxon>
        <taxon>Kangiella</taxon>
    </lineage>
</organism>
<dbReference type="InterPro" id="IPR050400">
    <property type="entry name" value="Bact_Cytoskel_RodZ"/>
</dbReference>
<dbReference type="CDD" id="cd00093">
    <property type="entry name" value="HTH_XRE"/>
    <property type="match status" value="1"/>
</dbReference>
<dbReference type="Proteomes" id="UP001501294">
    <property type="component" value="Unassembled WGS sequence"/>
</dbReference>
<evidence type="ECO:0000256" key="2">
    <source>
        <dbReference type="SAM" id="Phobius"/>
    </source>
</evidence>
<evidence type="ECO:0000313" key="4">
    <source>
        <dbReference type="EMBL" id="GAA4349483.1"/>
    </source>
</evidence>
<evidence type="ECO:0000259" key="3">
    <source>
        <dbReference type="PROSITE" id="PS50943"/>
    </source>
</evidence>
<dbReference type="EMBL" id="BAABFU010000002">
    <property type="protein sequence ID" value="GAA4349483.1"/>
    <property type="molecule type" value="Genomic_DNA"/>
</dbReference>
<dbReference type="Gene3D" id="1.10.260.40">
    <property type="entry name" value="lambda repressor-like DNA-binding domains"/>
    <property type="match status" value="1"/>
</dbReference>
<accession>A0ABP8I1R3</accession>
<dbReference type="Pfam" id="PF13464">
    <property type="entry name" value="RodZ_C"/>
    <property type="match status" value="1"/>
</dbReference>
<feature type="compositionally biased region" description="Low complexity" evidence="1">
    <location>
        <begin position="232"/>
        <end position="243"/>
    </location>
</feature>
<keyword evidence="2" id="KW-1133">Transmembrane helix</keyword>
<feature type="transmembrane region" description="Helical" evidence="2">
    <location>
        <begin position="115"/>
        <end position="136"/>
    </location>
</feature>
<evidence type="ECO:0000256" key="1">
    <source>
        <dbReference type="SAM" id="MobiDB-lite"/>
    </source>
</evidence>
<dbReference type="PANTHER" id="PTHR34475">
    <property type="match status" value="1"/>
</dbReference>
<protein>
    <submittedName>
        <fullName evidence="4">Cytoskeleton protein RodZ</fullName>
    </submittedName>
</protein>
<name>A0ABP8I1R3_9GAMM</name>
<dbReference type="PROSITE" id="PS50943">
    <property type="entry name" value="HTH_CROC1"/>
    <property type="match status" value="1"/>
</dbReference>
<gene>
    <name evidence="4" type="primary">rodZ</name>
    <name evidence="4" type="ORF">GCM10023150_13990</name>
</gene>
<proteinExistence type="predicted"/>
<evidence type="ECO:0000313" key="5">
    <source>
        <dbReference type="Proteomes" id="UP001501294"/>
    </source>
</evidence>
<feature type="region of interest" description="Disordered" evidence="1">
    <location>
        <begin position="171"/>
        <end position="252"/>
    </location>
</feature>
<dbReference type="RefSeq" id="WP_223578123.1">
    <property type="nucleotide sequence ID" value="NZ_BAABFU010000002.1"/>
</dbReference>
<keyword evidence="2" id="KW-0812">Transmembrane</keyword>
<keyword evidence="2" id="KW-0472">Membrane</keyword>
<dbReference type="InterPro" id="IPR025194">
    <property type="entry name" value="RodZ-like_C"/>
</dbReference>
<feature type="compositionally biased region" description="Acidic residues" evidence="1">
    <location>
        <begin position="185"/>
        <end position="196"/>
    </location>
</feature>
<feature type="compositionally biased region" description="Low complexity" evidence="1">
    <location>
        <begin position="171"/>
        <end position="184"/>
    </location>
</feature>
<sequence length="331" mass="35751">MTEKTEQQPQEHDFGPGALLKQKREQQGLSLEEVSTRLKLTIPVLKKIEADDYEGDLPVTFYRGYLKNYAELLELDDVDIGANFRDFCGRNNLFSSPPPRLQGLELDKPMGSNNWLFKAVTTLIILILLFAIYYVVVEKELWKKFVSDSSEEQVQNIDGLPIAEQNSSQIEIGSSEAGSSSQETTSDEGSSEDEPSELLLNDASNSGDADDSLEPSATSGEINLGESDSSESESVSIEQSNNSPQPQVTSGGSISLSFTGDCWVRVQDASGKVLALGIKSAGTNLQLSGQAPYNLTLGKASAVQLTYNGSAIDLSGYSDERAAKLTLGDNS</sequence>
<dbReference type="Pfam" id="PF13413">
    <property type="entry name" value="HTH_25"/>
    <property type="match status" value="1"/>
</dbReference>
<dbReference type="SMART" id="SM00530">
    <property type="entry name" value="HTH_XRE"/>
    <property type="match status" value="1"/>
</dbReference>
<keyword evidence="5" id="KW-1185">Reference proteome</keyword>
<reference evidence="5" key="1">
    <citation type="journal article" date="2019" name="Int. J. Syst. Evol. Microbiol.">
        <title>The Global Catalogue of Microorganisms (GCM) 10K type strain sequencing project: providing services to taxonomists for standard genome sequencing and annotation.</title>
        <authorList>
            <consortium name="The Broad Institute Genomics Platform"/>
            <consortium name="The Broad Institute Genome Sequencing Center for Infectious Disease"/>
            <person name="Wu L."/>
            <person name="Ma J."/>
        </authorList>
    </citation>
    <scope>NUCLEOTIDE SEQUENCE [LARGE SCALE GENOMIC DNA]</scope>
    <source>
        <strain evidence="5">JCM 17727</strain>
    </source>
</reference>
<dbReference type="PANTHER" id="PTHR34475:SF1">
    <property type="entry name" value="CYTOSKELETON PROTEIN RODZ"/>
    <property type="match status" value="1"/>
</dbReference>
<dbReference type="InterPro" id="IPR010982">
    <property type="entry name" value="Lambda_DNA-bd_dom_sf"/>
</dbReference>
<dbReference type="InterPro" id="IPR001387">
    <property type="entry name" value="Cro/C1-type_HTH"/>
</dbReference>